<dbReference type="GO" id="GO:0005874">
    <property type="term" value="C:microtubule"/>
    <property type="evidence" value="ECO:0007669"/>
    <property type="project" value="UniProtKB-KW"/>
</dbReference>
<evidence type="ECO:0000256" key="5">
    <source>
        <dbReference type="ARBA" id="ARBA00022840"/>
    </source>
</evidence>
<keyword evidence="4" id="KW-0547">Nucleotide-binding</keyword>
<dbReference type="Proteomes" id="UP000563060">
    <property type="component" value="Unassembled WGS sequence"/>
</dbReference>
<keyword evidence="3" id="KW-0493">Microtubule</keyword>
<dbReference type="CDD" id="cd21748">
    <property type="entry name" value="Kp60-NTD"/>
    <property type="match status" value="1"/>
</dbReference>
<evidence type="ECO:0000256" key="6">
    <source>
        <dbReference type="ARBA" id="ARBA00023212"/>
    </source>
</evidence>
<dbReference type="Gene3D" id="1.20.58.80">
    <property type="entry name" value="Phosphotransferase system, lactose/cellobiose-type IIA subunit"/>
    <property type="match status" value="1"/>
</dbReference>
<name>A0A7L3Z793_FREGA</name>
<dbReference type="PANTHER" id="PTHR23074:SF65">
    <property type="entry name" value="KATANIN P60 ATPASE-CONTAINING SUBUNIT A-LIKE 1"/>
    <property type="match status" value="1"/>
</dbReference>
<keyword evidence="5" id="KW-0067">ATP-binding</keyword>
<dbReference type="GO" id="GO:0051013">
    <property type="term" value="P:microtubule severing"/>
    <property type="evidence" value="ECO:0007669"/>
    <property type="project" value="TreeGrafter"/>
</dbReference>
<keyword evidence="2" id="KW-0963">Cytoplasm</keyword>
<dbReference type="GO" id="GO:0005524">
    <property type="term" value="F:ATP binding"/>
    <property type="evidence" value="ECO:0007669"/>
    <property type="project" value="UniProtKB-KW"/>
</dbReference>
<evidence type="ECO:0000256" key="3">
    <source>
        <dbReference type="ARBA" id="ARBA00022701"/>
    </source>
</evidence>
<accession>A0A7L3Z793</accession>
<sequence length="247" mass="28217">MNLAEICDNAKKGREYALLGNYDSSMVYYQGVIQQIQRHCQSIRDPAIKGKWQQVRQELVEEYEQVKSIVNTLESFKMDRPTDIPVSCQDEPFRDPAVWPPPVPAEHRAPPQIKRPNREVKPLRKESPGLQPRGPAGRAHVVSKGEKSAGSRERESRARGRDDKGKKIPQEVGDGEIPKFDGAGYDKDLVEALERDIVSRNPSIHWDDIADLEEAKKLLREAVVLPMWMPDFFKGIRRPWKVGIYLV</sequence>
<feature type="compositionally biased region" description="Basic and acidic residues" evidence="8">
    <location>
        <begin position="116"/>
        <end position="127"/>
    </location>
</feature>
<feature type="compositionally biased region" description="Basic and acidic residues" evidence="8">
    <location>
        <begin position="143"/>
        <end position="169"/>
    </location>
</feature>
<evidence type="ECO:0000256" key="4">
    <source>
        <dbReference type="ARBA" id="ARBA00022741"/>
    </source>
</evidence>
<evidence type="ECO:0000259" key="9">
    <source>
        <dbReference type="Pfam" id="PF21126"/>
    </source>
</evidence>
<feature type="non-terminal residue" evidence="10">
    <location>
        <position position="247"/>
    </location>
</feature>
<evidence type="ECO:0000313" key="10">
    <source>
        <dbReference type="EMBL" id="NXW09557.1"/>
    </source>
</evidence>
<evidence type="ECO:0000256" key="8">
    <source>
        <dbReference type="SAM" id="MobiDB-lite"/>
    </source>
</evidence>
<feature type="domain" description="Katanin p60 ATPase-containing subunit A1 MIT" evidence="9">
    <location>
        <begin position="6"/>
        <end position="69"/>
    </location>
</feature>
<evidence type="ECO:0000256" key="7">
    <source>
        <dbReference type="ARBA" id="ARBA00023235"/>
    </source>
</evidence>
<keyword evidence="11" id="KW-1185">Reference proteome</keyword>
<dbReference type="PANTHER" id="PTHR23074">
    <property type="entry name" value="AAA DOMAIN-CONTAINING"/>
    <property type="match status" value="1"/>
</dbReference>
<dbReference type="GO" id="GO:0016853">
    <property type="term" value="F:isomerase activity"/>
    <property type="evidence" value="ECO:0007669"/>
    <property type="project" value="UniProtKB-KW"/>
</dbReference>
<comment type="subcellular location">
    <subcellularLocation>
        <location evidence="1">Cytoplasm</location>
        <location evidence="1">Cytoskeleton</location>
    </subcellularLocation>
</comment>
<dbReference type="InterPro" id="IPR048611">
    <property type="entry name" value="KATNA1_MIT"/>
</dbReference>
<proteinExistence type="predicted"/>
<keyword evidence="6" id="KW-0206">Cytoskeleton</keyword>
<dbReference type="GO" id="GO:0016887">
    <property type="term" value="F:ATP hydrolysis activity"/>
    <property type="evidence" value="ECO:0007669"/>
    <property type="project" value="TreeGrafter"/>
</dbReference>
<evidence type="ECO:0000256" key="1">
    <source>
        <dbReference type="ARBA" id="ARBA00004245"/>
    </source>
</evidence>
<evidence type="ECO:0000256" key="2">
    <source>
        <dbReference type="ARBA" id="ARBA00022490"/>
    </source>
</evidence>
<dbReference type="InterPro" id="IPR050304">
    <property type="entry name" value="MT-severing_AAA_ATPase"/>
</dbReference>
<organism evidence="10 11">
    <name type="scientific">Fregetta grallaria</name>
    <name type="common">White-bellied storm-petrel</name>
    <name type="synonym">Procellaria grallaria</name>
    <dbReference type="NCBI Taxonomy" id="79628"/>
    <lineage>
        <taxon>Eukaryota</taxon>
        <taxon>Metazoa</taxon>
        <taxon>Chordata</taxon>
        <taxon>Craniata</taxon>
        <taxon>Vertebrata</taxon>
        <taxon>Euteleostomi</taxon>
        <taxon>Archelosauria</taxon>
        <taxon>Archosauria</taxon>
        <taxon>Dinosauria</taxon>
        <taxon>Saurischia</taxon>
        <taxon>Theropoda</taxon>
        <taxon>Coelurosauria</taxon>
        <taxon>Aves</taxon>
        <taxon>Neognathae</taxon>
        <taxon>Neoaves</taxon>
        <taxon>Aequornithes</taxon>
        <taxon>Procellariiformes</taxon>
        <taxon>Hydrobatidae</taxon>
        <taxon>Fregetta</taxon>
    </lineage>
</organism>
<keyword evidence="7" id="KW-0413">Isomerase</keyword>
<dbReference type="InterPro" id="IPR027417">
    <property type="entry name" value="P-loop_NTPase"/>
</dbReference>
<dbReference type="Pfam" id="PF21126">
    <property type="entry name" value="KATNA1_MIT"/>
    <property type="match status" value="1"/>
</dbReference>
<gene>
    <name evidence="10" type="primary">Katnal1_1</name>
    <name evidence="10" type="ORF">FREGRA_R01065</name>
</gene>
<reference evidence="10 11" key="1">
    <citation type="submission" date="2019-09" db="EMBL/GenBank/DDBJ databases">
        <title>Bird 10,000 Genomes (B10K) Project - Family phase.</title>
        <authorList>
            <person name="Zhang G."/>
        </authorList>
    </citation>
    <scope>NUCLEOTIDE SEQUENCE [LARGE SCALE GENOMIC DNA]</scope>
    <source>
        <strain evidence="10">B10K-DU-006-09</strain>
        <tissue evidence="10">Muscle</tissue>
    </source>
</reference>
<protein>
    <submittedName>
        <fullName evidence="10">KATL1 protein</fullName>
    </submittedName>
</protein>
<evidence type="ECO:0000313" key="11">
    <source>
        <dbReference type="Proteomes" id="UP000563060"/>
    </source>
</evidence>
<comment type="caution">
    <text evidence="10">The sequence shown here is derived from an EMBL/GenBank/DDBJ whole genome shotgun (WGS) entry which is preliminary data.</text>
</comment>
<feature type="non-terminal residue" evidence="10">
    <location>
        <position position="1"/>
    </location>
</feature>
<dbReference type="FunFam" id="1.20.58.80:FF:000003">
    <property type="entry name" value="Katanin p60 ATPase-containing subunit A1"/>
    <property type="match status" value="1"/>
</dbReference>
<dbReference type="Gene3D" id="3.40.50.300">
    <property type="entry name" value="P-loop containing nucleotide triphosphate hydrolases"/>
    <property type="match status" value="1"/>
</dbReference>
<dbReference type="AlphaFoldDB" id="A0A7L3Z793"/>
<dbReference type="EMBL" id="VZZT01002592">
    <property type="protein sequence ID" value="NXW09557.1"/>
    <property type="molecule type" value="Genomic_DNA"/>
</dbReference>
<feature type="region of interest" description="Disordered" evidence="8">
    <location>
        <begin position="86"/>
        <end position="181"/>
    </location>
</feature>